<sequence length="99" mass="10932">MLTFYVEDQNHDRIRRVTDDAANSFLQVARAAGSRVLDVVDPYADAMFNFIQLDRLIPELKELLAGDSLSGAQRAKVEEVLSAATEARELSGYLFIVGG</sequence>
<evidence type="ECO:0000313" key="1">
    <source>
        <dbReference type="EMBL" id="GIE26491.1"/>
    </source>
</evidence>
<gene>
    <name evidence="1" type="ORF">Ahu01nite_095930</name>
</gene>
<dbReference type="Proteomes" id="UP000603200">
    <property type="component" value="Unassembled WGS sequence"/>
</dbReference>
<dbReference type="EMBL" id="BOMN01000144">
    <property type="protein sequence ID" value="GIE26491.1"/>
    <property type="molecule type" value="Genomic_DNA"/>
</dbReference>
<name>A0ABQ4A6L0_9ACTN</name>
<evidence type="ECO:0000313" key="2">
    <source>
        <dbReference type="Proteomes" id="UP000603200"/>
    </source>
</evidence>
<keyword evidence="2" id="KW-1185">Reference proteome</keyword>
<comment type="caution">
    <text evidence="1">The sequence shown here is derived from an EMBL/GenBank/DDBJ whole genome shotgun (WGS) entry which is preliminary data.</text>
</comment>
<proteinExistence type="predicted"/>
<accession>A0ABQ4A6L0</accession>
<reference evidence="1 2" key="1">
    <citation type="submission" date="2021-01" db="EMBL/GenBank/DDBJ databases">
        <title>Whole genome shotgun sequence of Actinoplanes humidus NBRC 14915.</title>
        <authorList>
            <person name="Komaki H."/>
            <person name="Tamura T."/>
        </authorList>
    </citation>
    <scope>NUCLEOTIDE SEQUENCE [LARGE SCALE GENOMIC DNA]</scope>
    <source>
        <strain evidence="1 2">NBRC 14915</strain>
    </source>
</reference>
<dbReference type="RefSeq" id="WP_203843390.1">
    <property type="nucleotide sequence ID" value="NZ_BAAATV010000035.1"/>
</dbReference>
<protein>
    <submittedName>
        <fullName evidence="1">Uncharacterized protein</fullName>
    </submittedName>
</protein>
<organism evidence="1 2">
    <name type="scientific">Winogradskya humida</name>
    <dbReference type="NCBI Taxonomy" id="113566"/>
    <lineage>
        <taxon>Bacteria</taxon>
        <taxon>Bacillati</taxon>
        <taxon>Actinomycetota</taxon>
        <taxon>Actinomycetes</taxon>
        <taxon>Micromonosporales</taxon>
        <taxon>Micromonosporaceae</taxon>
        <taxon>Winogradskya</taxon>
    </lineage>
</organism>